<accession>A0A3P6PU87</accession>
<proteinExistence type="predicted"/>
<keyword evidence="2" id="KW-1185">Reference proteome</keyword>
<evidence type="ECO:0000313" key="2">
    <source>
        <dbReference type="Proteomes" id="UP000267096"/>
    </source>
</evidence>
<evidence type="ECO:0000313" key="1">
    <source>
        <dbReference type="EMBL" id="VDK30905.1"/>
    </source>
</evidence>
<dbReference type="EMBL" id="UYRR01021248">
    <property type="protein sequence ID" value="VDK30905.1"/>
    <property type="molecule type" value="Genomic_DNA"/>
</dbReference>
<organism evidence="1 2">
    <name type="scientific">Anisakis simplex</name>
    <name type="common">Herring worm</name>
    <dbReference type="NCBI Taxonomy" id="6269"/>
    <lineage>
        <taxon>Eukaryota</taxon>
        <taxon>Metazoa</taxon>
        <taxon>Ecdysozoa</taxon>
        <taxon>Nematoda</taxon>
        <taxon>Chromadorea</taxon>
        <taxon>Rhabditida</taxon>
        <taxon>Spirurina</taxon>
        <taxon>Ascaridomorpha</taxon>
        <taxon>Ascaridoidea</taxon>
        <taxon>Anisakidae</taxon>
        <taxon>Anisakis</taxon>
        <taxon>Anisakis simplex complex</taxon>
    </lineage>
</organism>
<sequence length="62" mass="6896">MVLNIERFAVPEVLFNPSDIGVQQMGVAEAIAASINKCPKVNFWRLEKDLGEWKSCSLVFGV</sequence>
<dbReference type="Gene3D" id="3.30.420.40">
    <property type="match status" value="1"/>
</dbReference>
<reference evidence="1 2" key="1">
    <citation type="submission" date="2018-11" db="EMBL/GenBank/DDBJ databases">
        <authorList>
            <consortium name="Pathogen Informatics"/>
        </authorList>
    </citation>
    <scope>NUCLEOTIDE SEQUENCE [LARGE SCALE GENOMIC DNA]</scope>
</reference>
<dbReference type="SUPFAM" id="SSF53067">
    <property type="entry name" value="Actin-like ATPase domain"/>
    <property type="match status" value="1"/>
</dbReference>
<gene>
    <name evidence="1" type="ORF">ASIM_LOCUS8141</name>
</gene>
<dbReference type="InterPro" id="IPR043129">
    <property type="entry name" value="ATPase_NBD"/>
</dbReference>
<protein>
    <submittedName>
        <fullName evidence="1">Uncharacterized protein</fullName>
    </submittedName>
</protein>
<name>A0A3P6PU87_ANISI</name>
<dbReference type="Proteomes" id="UP000267096">
    <property type="component" value="Unassembled WGS sequence"/>
</dbReference>
<dbReference type="AlphaFoldDB" id="A0A3P6PU87"/>
<dbReference type="OrthoDB" id="6220758at2759"/>